<sequence length="254" mass="28467">MTVTSGPATAPQSFWRAVYADLFLGYTRFEKIFYPALILLQVVFAIAYPTGIVGSIIAISGTICVALVGKGRISNYFFGVIQNVLYFWLSLQAVFYGEVMISVFYVLTQFWGLYTWRKNLTPAASSSAAADSATKTEPRDVLTRRIGIVGWLAILAILAAGTWLYGLLLQELNSNQPFIDSFTTVIAVIAQILMVYRFREQWLLWITLNLAQIVLWLTSSEPGSLDIVVMYIAFIFNSVYGWYNWSKLSKPVSA</sequence>
<evidence type="ECO:0000256" key="8">
    <source>
        <dbReference type="SAM" id="Phobius"/>
    </source>
</evidence>
<feature type="transmembrane region" description="Helical" evidence="8">
    <location>
        <begin position="32"/>
        <end position="61"/>
    </location>
</feature>
<keyword evidence="3" id="KW-0813">Transport</keyword>
<dbReference type="Pfam" id="PF04973">
    <property type="entry name" value="NMN_transporter"/>
    <property type="match status" value="1"/>
</dbReference>
<dbReference type="GO" id="GO:0005886">
    <property type="term" value="C:plasma membrane"/>
    <property type="evidence" value="ECO:0007669"/>
    <property type="project" value="UniProtKB-SubCell"/>
</dbReference>
<evidence type="ECO:0000313" key="9">
    <source>
        <dbReference type="EMBL" id="GGH65195.1"/>
    </source>
</evidence>
<evidence type="ECO:0000256" key="4">
    <source>
        <dbReference type="ARBA" id="ARBA00022475"/>
    </source>
</evidence>
<feature type="transmembrane region" description="Helical" evidence="8">
    <location>
        <begin position="202"/>
        <end position="219"/>
    </location>
</feature>
<keyword evidence="6 8" id="KW-1133">Transmembrane helix</keyword>
<dbReference type="Proteomes" id="UP000600171">
    <property type="component" value="Unassembled WGS sequence"/>
</dbReference>
<keyword evidence="5 8" id="KW-0812">Transmembrane</keyword>
<feature type="transmembrane region" description="Helical" evidence="8">
    <location>
        <begin position="225"/>
        <end position="243"/>
    </location>
</feature>
<feature type="transmembrane region" description="Helical" evidence="8">
    <location>
        <begin position="178"/>
        <end position="195"/>
    </location>
</feature>
<organism evidence="9 10">
    <name type="scientific">Rothia aerolata</name>
    <dbReference type="NCBI Taxonomy" id="1812262"/>
    <lineage>
        <taxon>Bacteria</taxon>
        <taxon>Bacillati</taxon>
        <taxon>Actinomycetota</taxon>
        <taxon>Actinomycetes</taxon>
        <taxon>Micrococcales</taxon>
        <taxon>Micrococcaceae</taxon>
        <taxon>Rothia</taxon>
    </lineage>
</organism>
<dbReference type="InterPro" id="IPR006419">
    <property type="entry name" value="NMN_transpt_PnuC"/>
</dbReference>
<evidence type="ECO:0000256" key="5">
    <source>
        <dbReference type="ARBA" id="ARBA00022692"/>
    </source>
</evidence>
<dbReference type="AlphaFoldDB" id="A0A917IUV9"/>
<evidence type="ECO:0000256" key="1">
    <source>
        <dbReference type="ARBA" id="ARBA00004651"/>
    </source>
</evidence>
<keyword evidence="7 8" id="KW-0472">Membrane</keyword>
<gene>
    <name evidence="9" type="ORF">GCM10007359_18200</name>
</gene>
<accession>A0A917IUV9</accession>
<comment type="similarity">
    <text evidence="2">Belongs to the nicotinamide ribonucleoside (NR) uptake permease (TC 4.B.1) family.</text>
</comment>
<feature type="transmembrane region" description="Helical" evidence="8">
    <location>
        <begin position="95"/>
        <end position="116"/>
    </location>
</feature>
<evidence type="ECO:0000256" key="2">
    <source>
        <dbReference type="ARBA" id="ARBA00006669"/>
    </source>
</evidence>
<comment type="subcellular location">
    <subcellularLocation>
        <location evidence="1">Cell membrane</location>
        <topology evidence="1">Multi-pass membrane protein</topology>
    </subcellularLocation>
</comment>
<dbReference type="NCBIfam" id="TIGR01528">
    <property type="entry name" value="NMN_trans_PnuC"/>
    <property type="match status" value="1"/>
</dbReference>
<name>A0A917IUV9_9MICC</name>
<comment type="caution">
    <text evidence="9">The sequence shown here is derived from an EMBL/GenBank/DDBJ whole genome shotgun (WGS) entry which is preliminary data.</text>
</comment>
<dbReference type="GO" id="GO:0034257">
    <property type="term" value="F:nicotinamide riboside transmembrane transporter activity"/>
    <property type="evidence" value="ECO:0007669"/>
    <property type="project" value="InterPro"/>
</dbReference>
<dbReference type="PANTHER" id="PTHR36122:SF2">
    <property type="entry name" value="NICOTINAMIDE RIBOSIDE TRANSPORTER PNUC"/>
    <property type="match status" value="1"/>
</dbReference>
<evidence type="ECO:0000256" key="7">
    <source>
        <dbReference type="ARBA" id="ARBA00023136"/>
    </source>
</evidence>
<keyword evidence="4" id="KW-1003">Cell membrane</keyword>
<evidence type="ECO:0000313" key="10">
    <source>
        <dbReference type="Proteomes" id="UP000600171"/>
    </source>
</evidence>
<dbReference type="RefSeq" id="WP_188360058.1">
    <property type="nucleotide sequence ID" value="NZ_BMDC01000003.1"/>
</dbReference>
<protein>
    <submittedName>
        <fullName evidence="9">Nicotinamide mononucleotide transporter</fullName>
    </submittedName>
</protein>
<proteinExistence type="inferred from homology"/>
<evidence type="ECO:0000256" key="3">
    <source>
        <dbReference type="ARBA" id="ARBA00022448"/>
    </source>
</evidence>
<feature type="transmembrane region" description="Helical" evidence="8">
    <location>
        <begin position="146"/>
        <end position="166"/>
    </location>
</feature>
<keyword evidence="10" id="KW-1185">Reference proteome</keyword>
<dbReference type="EMBL" id="BMDC01000003">
    <property type="protein sequence ID" value="GGH65195.1"/>
    <property type="molecule type" value="Genomic_DNA"/>
</dbReference>
<reference evidence="9 10" key="1">
    <citation type="journal article" date="2014" name="Int. J. Syst. Evol. Microbiol.">
        <title>Complete genome sequence of Corynebacterium casei LMG S-19264T (=DSM 44701T), isolated from a smear-ripened cheese.</title>
        <authorList>
            <consortium name="US DOE Joint Genome Institute (JGI-PGF)"/>
            <person name="Walter F."/>
            <person name="Albersmeier A."/>
            <person name="Kalinowski J."/>
            <person name="Ruckert C."/>
        </authorList>
    </citation>
    <scope>NUCLEOTIDE SEQUENCE [LARGE SCALE GENOMIC DNA]</scope>
    <source>
        <strain evidence="9 10">CCM 8669</strain>
    </source>
</reference>
<evidence type="ECO:0000256" key="6">
    <source>
        <dbReference type="ARBA" id="ARBA00022989"/>
    </source>
</evidence>
<dbReference type="PANTHER" id="PTHR36122">
    <property type="entry name" value="NICOTINAMIDE RIBOSIDE TRANSPORTER PNUC"/>
    <property type="match status" value="1"/>
</dbReference>